<dbReference type="PANTHER" id="PTHR36838">
    <property type="entry name" value="AUXIN EFFLUX CARRIER FAMILY PROTEIN"/>
    <property type="match status" value="1"/>
</dbReference>
<dbReference type="AlphaFoldDB" id="Q82MY8"/>
<dbReference type="Proteomes" id="UP000000428">
    <property type="component" value="Chromosome"/>
</dbReference>
<feature type="transmembrane region" description="Helical" evidence="7">
    <location>
        <begin position="132"/>
        <end position="154"/>
    </location>
</feature>
<accession>Q82MY8</accession>
<dbReference type="KEGG" id="sma:SAVERM_1515"/>
<evidence type="ECO:0000256" key="4">
    <source>
        <dbReference type="ARBA" id="ARBA00022692"/>
    </source>
</evidence>
<dbReference type="Pfam" id="PF03547">
    <property type="entry name" value="Mem_trans"/>
    <property type="match status" value="1"/>
</dbReference>
<evidence type="ECO:0000256" key="6">
    <source>
        <dbReference type="ARBA" id="ARBA00023136"/>
    </source>
</evidence>
<dbReference type="GO" id="GO:0016020">
    <property type="term" value="C:membrane"/>
    <property type="evidence" value="ECO:0007669"/>
    <property type="project" value="UniProtKB-SubCell"/>
</dbReference>
<keyword evidence="9" id="KW-1185">Reference proteome</keyword>
<evidence type="ECO:0000256" key="2">
    <source>
        <dbReference type="ARBA" id="ARBA00022448"/>
    </source>
</evidence>
<evidence type="ECO:0000256" key="3">
    <source>
        <dbReference type="ARBA" id="ARBA00022475"/>
    </source>
</evidence>
<evidence type="ECO:0000256" key="5">
    <source>
        <dbReference type="ARBA" id="ARBA00022989"/>
    </source>
</evidence>
<reference evidence="8 9" key="2">
    <citation type="journal article" date="2003" name="Nat. Biotechnol.">
        <title>Complete genome sequence and comparative analysis of the industrial microorganism Streptomyces avermitilis.</title>
        <authorList>
            <person name="Ikeda H."/>
            <person name="Ishikawa J."/>
            <person name="Hanamoto A."/>
            <person name="Shinose M."/>
            <person name="Kikuchi H."/>
            <person name="Shiba T."/>
            <person name="Sakaki Y."/>
            <person name="Hattori M."/>
            <person name="Omura S."/>
        </authorList>
    </citation>
    <scope>NUCLEOTIDE SEQUENCE [LARGE SCALE GENOMIC DNA]</scope>
    <source>
        <strain evidence="9">ATCC 31267 / DSM 46492 / JCM 5070 / NBRC 14893 / NCIMB 12804 / NRRL 8165 / MA-4680</strain>
    </source>
</reference>
<organism evidence="8 9">
    <name type="scientific">Streptomyces avermitilis (strain ATCC 31267 / DSM 46492 / JCM 5070 / NBRC 14893 / NCIMB 12804 / NRRL 8165 / MA-4680)</name>
    <dbReference type="NCBI Taxonomy" id="227882"/>
    <lineage>
        <taxon>Bacteria</taxon>
        <taxon>Bacillati</taxon>
        <taxon>Actinomycetota</taxon>
        <taxon>Actinomycetes</taxon>
        <taxon>Kitasatosporales</taxon>
        <taxon>Streptomycetaceae</taxon>
        <taxon>Streptomyces</taxon>
    </lineage>
</organism>
<keyword evidence="2" id="KW-0813">Transport</keyword>
<comment type="subcellular location">
    <subcellularLocation>
        <location evidence="1">Membrane</location>
        <topology evidence="1">Multi-pass membrane protein</topology>
    </subcellularLocation>
</comment>
<keyword evidence="4 7" id="KW-0812">Transmembrane</keyword>
<keyword evidence="6 7" id="KW-0472">Membrane</keyword>
<reference evidence="8 9" key="1">
    <citation type="journal article" date="2001" name="Proc. Natl. Acad. Sci. U.S.A.">
        <title>Genome sequence of an industrial microorganism Streptomyces avermitilis: deducing the ability of producing secondary metabolites.</title>
        <authorList>
            <person name="Omura S."/>
            <person name="Ikeda H."/>
            <person name="Ishikawa J."/>
            <person name="Hanamoto A."/>
            <person name="Takahashi C."/>
            <person name="Shinose M."/>
            <person name="Takahashi Y."/>
            <person name="Horikawa H."/>
            <person name="Nakazawa H."/>
            <person name="Osonoe T."/>
            <person name="Kikuchi H."/>
            <person name="Shiba T."/>
            <person name="Sakaki Y."/>
            <person name="Hattori M."/>
        </authorList>
    </citation>
    <scope>NUCLEOTIDE SEQUENCE [LARGE SCALE GENOMIC DNA]</scope>
    <source>
        <strain evidence="9">ATCC 31267 / DSM 46492 / JCM 5070 / NBRC 14893 / NCIMB 12804 / NRRL 8165 / MA-4680</strain>
    </source>
</reference>
<feature type="transmembrane region" description="Helical" evidence="7">
    <location>
        <begin position="40"/>
        <end position="60"/>
    </location>
</feature>
<reference evidence="8 9" key="3">
    <citation type="journal article" date="2014" name="J. Ind. Microbiol. Biotechnol.">
        <title>Genome mining of the Streptomyces avermitilis genome and development of genome-minimized hosts for heterologous expression of biosynthetic gene clusters.</title>
        <authorList>
            <person name="Ikeda H."/>
            <person name="Shin-ya K."/>
            <person name="Omura S."/>
        </authorList>
    </citation>
    <scope>NUCLEOTIDE SEQUENCE [LARGE SCALE GENOMIC DNA]</scope>
    <source>
        <strain evidence="9">ATCC 31267 / DSM 46492 / JCM 5070 / NBRC 14893 / NCIMB 12804 / NRRL 8165 / MA-4680</strain>
    </source>
</reference>
<protein>
    <submittedName>
        <fullName evidence="8">Transport integral membrane protein</fullName>
    </submittedName>
</protein>
<dbReference type="eggNOG" id="COG0679">
    <property type="taxonomic scope" value="Bacteria"/>
</dbReference>
<feature type="transmembrane region" description="Helical" evidence="7">
    <location>
        <begin position="72"/>
        <end position="91"/>
    </location>
</feature>
<dbReference type="PANTHER" id="PTHR36838:SF1">
    <property type="entry name" value="SLR1864 PROTEIN"/>
    <property type="match status" value="1"/>
</dbReference>
<evidence type="ECO:0000256" key="7">
    <source>
        <dbReference type="SAM" id="Phobius"/>
    </source>
</evidence>
<feature type="transmembrane region" description="Helical" evidence="7">
    <location>
        <begin position="6"/>
        <end position="28"/>
    </location>
</feature>
<feature type="transmembrane region" description="Helical" evidence="7">
    <location>
        <begin position="223"/>
        <end position="241"/>
    </location>
</feature>
<proteinExistence type="predicted"/>
<feature type="transmembrane region" description="Helical" evidence="7">
    <location>
        <begin position="247"/>
        <end position="267"/>
    </location>
</feature>
<feature type="transmembrane region" description="Helical" evidence="7">
    <location>
        <begin position="103"/>
        <end position="126"/>
    </location>
</feature>
<gene>
    <name evidence="8" type="ORF">SAVERM_1515</name>
</gene>
<feature type="transmembrane region" description="Helical" evidence="7">
    <location>
        <begin position="307"/>
        <end position="326"/>
    </location>
</feature>
<feature type="transmembrane region" description="Helical" evidence="7">
    <location>
        <begin position="279"/>
        <end position="301"/>
    </location>
</feature>
<evidence type="ECO:0000256" key="1">
    <source>
        <dbReference type="ARBA" id="ARBA00004141"/>
    </source>
</evidence>
<keyword evidence="3" id="KW-1003">Cell membrane</keyword>
<evidence type="ECO:0000313" key="9">
    <source>
        <dbReference type="Proteomes" id="UP000000428"/>
    </source>
</evidence>
<dbReference type="HOGENOM" id="CLU_056175_0_2_11"/>
<name>Q82MY8_STRAW</name>
<dbReference type="EMBL" id="BA000030">
    <property type="protein sequence ID" value="BAC69225.1"/>
    <property type="molecule type" value="Genomic_DNA"/>
</dbReference>
<dbReference type="InterPro" id="IPR004776">
    <property type="entry name" value="Mem_transp_PIN-like"/>
</dbReference>
<dbReference type="GO" id="GO:0055085">
    <property type="term" value="P:transmembrane transport"/>
    <property type="evidence" value="ECO:0007669"/>
    <property type="project" value="InterPro"/>
</dbReference>
<keyword evidence="5 7" id="KW-1133">Transmembrane helix</keyword>
<feature type="transmembrane region" description="Helical" evidence="7">
    <location>
        <begin position="338"/>
        <end position="357"/>
    </location>
</feature>
<sequence>MDPAMSFAEIFTVVVPVFLVIAVGYGTGRRALFDAGGAQALRELTMQLALPAALLLSIWQTPRRVLVEQLPLVGLLAFGLLGVYAVLLGVLRLAGRRPLRRAALFALACVQPQYAFMGTSILGGLFGTAQAAVPIAVAGILVNVVLDPVVLILLGMPEHPASRTAATAAAATSAVRRPALVTVGGGAPGESVEAAAPVAAGDASPEHRPSVLRTVGHALREPFCWGPVLGLILSVGGVGVPKVAGTSLTLLAGAASAAALLYVGVSVSRIGRPKLTPAVWAIALTSVVVLPLLVYGAGLAMASAADAAQAALIVAFPVSPVPLMFAARHGSKADVRTIGSAVVLSLLLSFVTLPLLIELIG</sequence>
<evidence type="ECO:0000313" key="8">
    <source>
        <dbReference type="EMBL" id="BAC69225.1"/>
    </source>
</evidence>